<dbReference type="Proteomes" id="UP000009026">
    <property type="component" value="Chromosome"/>
</dbReference>
<evidence type="ECO:0000256" key="4">
    <source>
        <dbReference type="ARBA" id="ARBA00023163"/>
    </source>
</evidence>
<evidence type="ECO:0000256" key="1">
    <source>
        <dbReference type="ARBA" id="ARBA00009437"/>
    </source>
</evidence>
<keyword evidence="7" id="KW-1185">Reference proteome</keyword>
<dbReference type="eggNOG" id="COG0583">
    <property type="taxonomic scope" value="Bacteria"/>
</dbReference>
<dbReference type="InterPro" id="IPR036390">
    <property type="entry name" value="WH_DNA-bd_sf"/>
</dbReference>
<dbReference type="PROSITE" id="PS50931">
    <property type="entry name" value="HTH_LYSR"/>
    <property type="match status" value="1"/>
</dbReference>
<dbReference type="PANTHER" id="PTHR30537:SF30">
    <property type="entry name" value="TRANSCRIPTIONAL REGULATOR-RELATED"/>
    <property type="match status" value="1"/>
</dbReference>
<dbReference type="InterPro" id="IPR000847">
    <property type="entry name" value="LysR_HTH_N"/>
</dbReference>
<dbReference type="InterPro" id="IPR058163">
    <property type="entry name" value="LysR-type_TF_proteobact-type"/>
</dbReference>
<keyword evidence="2" id="KW-0805">Transcription regulation</keyword>
<feature type="domain" description="HTH lysR-type" evidence="5">
    <location>
        <begin position="1"/>
        <end position="59"/>
    </location>
</feature>
<dbReference type="SUPFAM" id="SSF46785">
    <property type="entry name" value="Winged helix' DNA-binding domain"/>
    <property type="match status" value="1"/>
</dbReference>
<dbReference type="GO" id="GO:0003700">
    <property type="term" value="F:DNA-binding transcription factor activity"/>
    <property type="evidence" value="ECO:0007669"/>
    <property type="project" value="InterPro"/>
</dbReference>
<sequence>MDDLKRMALFAEIARAGSLSAAARHLRISTSAVSQQLRILEEDFGVILVRRSNRKLTLTDAGARFASHCREMVEVAERAREQISLARDTPAGELRIALPLGLARYVAPALTPLLAKHPNLKLRLEADDGMVDLIDERIDLALRAGKLADSSWVAQPLCFVHLALCASPDYLKRAGRPRTPSELPGYDWLAAVSDGRTFTVDLQGPSGESRSVQVVPRNSSNNQVTLHQMCAAGLGLSRCILVDVDDDVRQGRLEVLLPEWRLRPLQLWVVTPRRSGQPAKVRHAIDAIRSYFRHQPGISV</sequence>
<dbReference type="GO" id="GO:0043565">
    <property type="term" value="F:sequence-specific DNA binding"/>
    <property type="evidence" value="ECO:0007669"/>
    <property type="project" value="TreeGrafter"/>
</dbReference>
<evidence type="ECO:0000256" key="3">
    <source>
        <dbReference type="ARBA" id="ARBA00023125"/>
    </source>
</evidence>
<dbReference type="GO" id="GO:0006351">
    <property type="term" value="P:DNA-templated transcription"/>
    <property type="evidence" value="ECO:0007669"/>
    <property type="project" value="TreeGrafter"/>
</dbReference>
<evidence type="ECO:0000313" key="7">
    <source>
        <dbReference type="Proteomes" id="UP000009026"/>
    </source>
</evidence>
<keyword evidence="3" id="KW-0238">DNA-binding</keyword>
<dbReference type="Pfam" id="PF00126">
    <property type="entry name" value="HTH_1"/>
    <property type="match status" value="1"/>
</dbReference>
<dbReference type="PATRIC" id="fig|1297742.4.peg.2516"/>
<dbReference type="AlphaFoldDB" id="A0A0H4WVF9"/>
<gene>
    <name evidence="6" type="ORF">A176_002490</name>
</gene>
<accession>A0A0H4WVF9</accession>
<dbReference type="Gene3D" id="1.10.10.10">
    <property type="entry name" value="Winged helix-like DNA-binding domain superfamily/Winged helix DNA-binding domain"/>
    <property type="match status" value="1"/>
</dbReference>
<dbReference type="RefSeq" id="WP_002638698.1">
    <property type="nucleotide sequence ID" value="NZ_CP012109.1"/>
</dbReference>
<dbReference type="STRING" id="1297742.A176_002490"/>
<dbReference type="EMBL" id="CP012109">
    <property type="protein sequence ID" value="AKQ65578.1"/>
    <property type="molecule type" value="Genomic_DNA"/>
</dbReference>
<dbReference type="InterPro" id="IPR005119">
    <property type="entry name" value="LysR_subst-bd"/>
</dbReference>
<evidence type="ECO:0000313" key="6">
    <source>
        <dbReference type="EMBL" id="AKQ65578.1"/>
    </source>
</evidence>
<dbReference type="Gene3D" id="3.40.190.290">
    <property type="match status" value="1"/>
</dbReference>
<dbReference type="KEGG" id="mym:A176_002490"/>
<evidence type="ECO:0000259" key="5">
    <source>
        <dbReference type="PROSITE" id="PS50931"/>
    </source>
</evidence>
<dbReference type="Pfam" id="PF03466">
    <property type="entry name" value="LysR_substrate"/>
    <property type="match status" value="1"/>
</dbReference>
<dbReference type="FunFam" id="1.10.10.10:FF:000001">
    <property type="entry name" value="LysR family transcriptional regulator"/>
    <property type="match status" value="1"/>
</dbReference>
<keyword evidence="4" id="KW-0804">Transcription</keyword>
<dbReference type="SUPFAM" id="SSF53850">
    <property type="entry name" value="Periplasmic binding protein-like II"/>
    <property type="match status" value="1"/>
</dbReference>
<comment type="similarity">
    <text evidence="1">Belongs to the LysR transcriptional regulatory family.</text>
</comment>
<proteinExistence type="inferred from homology"/>
<protein>
    <submittedName>
        <fullName evidence="6">Transcriptional regulator, LysR family</fullName>
    </submittedName>
</protein>
<dbReference type="OrthoDB" id="5416547at2"/>
<name>A0A0H4WVF9_9BACT</name>
<organism evidence="6 7">
    <name type="scientific">Pseudomyxococcus hansupus</name>
    <dbReference type="NCBI Taxonomy" id="1297742"/>
    <lineage>
        <taxon>Bacteria</taxon>
        <taxon>Pseudomonadati</taxon>
        <taxon>Myxococcota</taxon>
        <taxon>Myxococcia</taxon>
        <taxon>Myxococcales</taxon>
        <taxon>Cystobacterineae</taxon>
        <taxon>Myxococcaceae</taxon>
        <taxon>Pseudomyxococcus</taxon>
    </lineage>
</organism>
<evidence type="ECO:0000256" key="2">
    <source>
        <dbReference type="ARBA" id="ARBA00023015"/>
    </source>
</evidence>
<reference evidence="6 7" key="1">
    <citation type="journal article" date="2016" name="PLoS ONE">
        <title>Complete Genome Sequence and Comparative Genomics of a Novel Myxobacterium Myxococcus hansupus.</title>
        <authorList>
            <person name="Sharma G."/>
            <person name="Narwani T."/>
            <person name="Subramanian S."/>
        </authorList>
    </citation>
    <scope>NUCLEOTIDE SEQUENCE [LARGE SCALE GENOMIC DNA]</scope>
    <source>
        <strain evidence="7">mixupus</strain>
    </source>
</reference>
<dbReference type="CDD" id="cd08422">
    <property type="entry name" value="PBP2_CrgA_like"/>
    <property type="match status" value="1"/>
</dbReference>
<dbReference type="PANTHER" id="PTHR30537">
    <property type="entry name" value="HTH-TYPE TRANSCRIPTIONAL REGULATOR"/>
    <property type="match status" value="1"/>
</dbReference>
<dbReference type="InterPro" id="IPR036388">
    <property type="entry name" value="WH-like_DNA-bd_sf"/>
</dbReference>